<evidence type="ECO:0000256" key="6">
    <source>
        <dbReference type="ARBA" id="ARBA00023065"/>
    </source>
</evidence>
<evidence type="ECO:0000256" key="1">
    <source>
        <dbReference type="ARBA" id="ARBA00004325"/>
    </source>
</evidence>
<keyword evidence="7" id="KW-0496">Mitochondrion</keyword>
<name>A0A672YC97_9TELE</name>
<proteinExistence type="inferred from homology"/>
<keyword evidence="8 11" id="KW-0472">Membrane</keyword>
<dbReference type="PANTHER" id="PTHR13080:SF13">
    <property type="entry name" value="ATP SYNTHASE SUBUNIT F, MITOCHONDRIAL"/>
    <property type="match status" value="1"/>
</dbReference>
<dbReference type="Pfam" id="PF10206">
    <property type="entry name" value="WRW"/>
    <property type="match status" value="1"/>
</dbReference>
<reference evidence="12" key="1">
    <citation type="submission" date="2019-06" db="EMBL/GenBank/DDBJ databases">
        <authorList>
            <consortium name="Wellcome Sanger Institute Data Sharing"/>
        </authorList>
    </citation>
    <scope>NUCLEOTIDE SEQUENCE [LARGE SCALE GENOMIC DNA]</scope>
</reference>
<organism evidence="12 13">
    <name type="scientific">Sphaeramia orbicularis</name>
    <name type="common">orbiculate cardinalfish</name>
    <dbReference type="NCBI Taxonomy" id="375764"/>
    <lineage>
        <taxon>Eukaryota</taxon>
        <taxon>Metazoa</taxon>
        <taxon>Chordata</taxon>
        <taxon>Craniata</taxon>
        <taxon>Vertebrata</taxon>
        <taxon>Euteleostomi</taxon>
        <taxon>Actinopterygii</taxon>
        <taxon>Neopterygii</taxon>
        <taxon>Teleostei</taxon>
        <taxon>Neoteleostei</taxon>
        <taxon>Acanthomorphata</taxon>
        <taxon>Gobiaria</taxon>
        <taxon>Kurtiformes</taxon>
        <taxon>Apogonoidei</taxon>
        <taxon>Apogonidae</taxon>
        <taxon>Apogoninae</taxon>
        <taxon>Sphaeramia</taxon>
    </lineage>
</organism>
<keyword evidence="11" id="KW-0812">Transmembrane</keyword>
<dbReference type="GO" id="GO:0042776">
    <property type="term" value="P:proton motive force-driven mitochondrial ATP synthesis"/>
    <property type="evidence" value="ECO:0007669"/>
    <property type="project" value="TreeGrafter"/>
</dbReference>
<feature type="compositionally biased region" description="Basic and acidic residues" evidence="10">
    <location>
        <begin position="300"/>
        <end position="314"/>
    </location>
</feature>
<dbReference type="GO" id="GO:0046933">
    <property type="term" value="F:proton-transporting ATP synthase activity, rotational mechanism"/>
    <property type="evidence" value="ECO:0007669"/>
    <property type="project" value="TreeGrafter"/>
</dbReference>
<comment type="similarity">
    <text evidence="2">Belongs to the ATPase F chain family.</text>
</comment>
<keyword evidence="13" id="KW-1185">Reference proteome</keyword>
<dbReference type="InParanoid" id="A0A672YC97"/>
<feature type="region of interest" description="Disordered" evidence="10">
    <location>
        <begin position="369"/>
        <end position="417"/>
    </location>
</feature>
<feature type="compositionally biased region" description="Basic and acidic residues" evidence="10">
    <location>
        <begin position="127"/>
        <end position="138"/>
    </location>
</feature>
<dbReference type="GO" id="GO:0031966">
    <property type="term" value="C:mitochondrial membrane"/>
    <property type="evidence" value="ECO:0007669"/>
    <property type="project" value="UniProtKB-SubCell"/>
</dbReference>
<comment type="subcellular location">
    <subcellularLocation>
        <location evidence="1">Mitochondrion membrane</location>
    </subcellularLocation>
</comment>
<feature type="transmembrane region" description="Helical" evidence="11">
    <location>
        <begin position="468"/>
        <end position="487"/>
    </location>
</feature>
<evidence type="ECO:0000256" key="8">
    <source>
        <dbReference type="ARBA" id="ARBA00023136"/>
    </source>
</evidence>
<feature type="region of interest" description="Disordered" evidence="10">
    <location>
        <begin position="293"/>
        <end position="315"/>
    </location>
</feature>
<dbReference type="InterPro" id="IPR019344">
    <property type="entry name" value="F1F0-ATPsyn_F_prd"/>
</dbReference>
<evidence type="ECO:0000256" key="5">
    <source>
        <dbReference type="ARBA" id="ARBA00022781"/>
    </source>
</evidence>
<evidence type="ECO:0000256" key="10">
    <source>
        <dbReference type="SAM" id="MobiDB-lite"/>
    </source>
</evidence>
<keyword evidence="9" id="KW-0066">ATP synthesis</keyword>
<dbReference type="GO" id="GO:0045259">
    <property type="term" value="C:proton-transporting ATP synthase complex"/>
    <property type="evidence" value="ECO:0007669"/>
    <property type="project" value="UniProtKB-KW"/>
</dbReference>
<feature type="compositionally biased region" description="Low complexity" evidence="10">
    <location>
        <begin position="48"/>
        <end position="75"/>
    </location>
</feature>
<dbReference type="PANTHER" id="PTHR13080">
    <property type="entry name" value="ATP SYNTHASE F CHAIN, MITOCHONDRIAL-RELATED"/>
    <property type="match status" value="1"/>
</dbReference>
<protein>
    <submittedName>
        <fullName evidence="12">Uncharacterized protein</fullName>
    </submittedName>
</protein>
<feature type="compositionally biased region" description="Basic and acidic residues" evidence="10">
    <location>
        <begin position="391"/>
        <end position="406"/>
    </location>
</feature>
<evidence type="ECO:0000256" key="9">
    <source>
        <dbReference type="ARBA" id="ARBA00023310"/>
    </source>
</evidence>
<feature type="compositionally biased region" description="Low complexity" evidence="10">
    <location>
        <begin position="189"/>
        <end position="204"/>
    </location>
</feature>
<feature type="compositionally biased region" description="Polar residues" evidence="10">
    <location>
        <begin position="1"/>
        <end position="22"/>
    </location>
</feature>
<feature type="compositionally biased region" description="Low complexity" evidence="10">
    <location>
        <begin position="90"/>
        <end position="109"/>
    </location>
</feature>
<dbReference type="Ensembl" id="ENSSORT00005002587.1">
    <property type="protein sequence ID" value="ENSSORP00005002524.1"/>
    <property type="gene ID" value="ENSSORG00005001501.1"/>
</dbReference>
<reference evidence="12" key="2">
    <citation type="submission" date="2025-08" db="UniProtKB">
        <authorList>
            <consortium name="Ensembl"/>
        </authorList>
    </citation>
    <scope>IDENTIFICATION</scope>
</reference>
<gene>
    <name evidence="12" type="primary">si:dkey-21c1.4</name>
</gene>
<feature type="compositionally biased region" description="Low complexity" evidence="10">
    <location>
        <begin position="371"/>
        <end position="383"/>
    </location>
</feature>
<evidence type="ECO:0000256" key="4">
    <source>
        <dbReference type="ARBA" id="ARBA00022547"/>
    </source>
</evidence>
<evidence type="ECO:0000256" key="2">
    <source>
        <dbReference type="ARBA" id="ARBA00005895"/>
    </source>
</evidence>
<evidence type="ECO:0000313" key="12">
    <source>
        <dbReference type="Ensembl" id="ENSSORP00005002524.1"/>
    </source>
</evidence>
<keyword evidence="5" id="KW-0375">Hydrogen ion transport</keyword>
<keyword evidence="3" id="KW-0813">Transport</keyword>
<accession>A0A672YC97</accession>
<keyword evidence="6" id="KW-0406">Ion transport</keyword>
<sequence>MQHDANQTISSSSSLQLGTDMSETAAKKKTSVQTRGDSKRSKKVSILEPSSPAEPASSSQSTLSLTSSLNSTTLSSKKKKQKLADQIKITTMPSSTPASPVSSSPQPTSVLKATKKPLHMSNPESRSASRDVPSDSDPRATTSRNTVLIKTSSDGPQTTYSQHKSVVKKKVSQQAKATPSPSTAKTRSLDSNLNNNSSRSNSRSRFWEDDDEEKEDLRENEVLWKSGGGLQANITLQDVKATLGRTKNNHQHSRGSILHQIETTSSLDTTPNTAGKKQKDISLVKMVSQPGRIQSSASLQHKEPKPENCSKSDLPEPVSPGVFPNHLSSVLSQDMHITHSSSMREGLRMDHHMLGLLSVTPPVNQHLKLTPPSSSSAHLSPLAQKNLPVKVETERTEQRPRMERKSNTAQNGSEGGLTQRCIGQVTLRELPEWLACRTPSRPRDVLEMVQRGWRWYYTRYIDVKKGGVGGLGMLLAGYCMLSYIWSYPHLKRDRWRKYH</sequence>
<evidence type="ECO:0000313" key="13">
    <source>
        <dbReference type="Proteomes" id="UP000472271"/>
    </source>
</evidence>
<evidence type="ECO:0000256" key="3">
    <source>
        <dbReference type="ARBA" id="ARBA00022448"/>
    </source>
</evidence>
<dbReference type="Proteomes" id="UP000472271">
    <property type="component" value="Chromosome 19"/>
</dbReference>
<dbReference type="AlphaFoldDB" id="A0A672YC97"/>
<evidence type="ECO:0000256" key="11">
    <source>
        <dbReference type="SAM" id="Phobius"/>
    </source>
</evidence>
<feature type="region of interest" description="Disordered" evidence="10">
    <location>
        <begin position="1"/>
        <end position="214"/>
    </location>
</feature>
<evidence type="ECO:0000256" key="7">
    <source>
        <dbReference type="ARBA" id="ARBA00023128"/>
    </source>
</evidence>
<feature type="compositionally biased region" description="Polar residues" evidence="10">
    <location>
        <begin position="139"/>
        <end position="160"/>
    </location>
</feature>
<keyword evidence="11" id="KW-1133">Transmembrane helix</keyword>
<reference evidence="12" key="3">
    <citation type="submission" date="2025-09" db="UniProtKB">
        <authorList>
            <consortium name="Ensembl"/>
        </authorList>
    </citation>
    <scope>IDENTIFICATION</scope>
</reference>
<keyword evidence="4" id="KW-0138">CF(0)</keyword>